<name>A0A238XND6_9FLAO</name>
<organism evidence="2 3">
    <name type="scientific">Lutibacter agarilyticus</name>
    <dbReference type="NCBI Taxonomy" id="1109740"/>
    <lineage>
        <taxon>Bacteria</taxon>
        <taxon>Pseudomonadati</taxon>
        <taxon>Bacteroidota</taxon>
        <taxon>Flavobacteriia</taxon>
        <taxon>Flavobacteriales</taxon>
        <taxon>Flavobacteriaceae</taxon>
        <taxon>Lutibacter</taxon>
    </lineage>
</organism>
<dbReference type="OrthoDB" id="1442007at2"/>
<keyword evidence="1" id="KW-1133">Transmembrane helix</keyword>
<evidence type="ECO:0000256" key="1">
    <source>
        <dbReference type="SAM" id="Phobius"/>
    </source>
</evidence>
<feature type="transmembrane region" description="Helical" evidence="1">
    <location>
        <begin position="201"/>
        <end position="218"/>
    </location>
</feature>
<feature type="transmembrane region" description="Helical" evidence="1">
    <location>
        <begin position="174"/>
        <end position="195"/>
    </location>
</feature>
<protein>
    <submittedName>
        <fullName evidence="2">Uncharacterized protein</fullName>
    </submittedName>
</protein>
<evidence type="ECO:0000313" key="3">
    <source>
        <dbReference type="Proteomes" id="UP000198384"/>
    </source>
</evidence>
<feature type="transmembrane region" description="Helical" evidence="1">
    <location>
        <begin position="82"/>
        <end position="104"/>
    </location>
</feature>
<keyword evidence="1" id="KW-0472">Membrane</keyword>
<evidence type="ECO:0000313" key="2">
    <source>
        <dbReference type="EMBL" id="SNR60536.1"/>
    </source>
</evidence>
<dbReference type="EMBL" id="FZNT01000006">
    <property type="protein sequence ID" value="SNR60536.1"/>
    <property type="molecule type" value="Genomic_DNA"/>
</dbReference>
<keyword evidence="3" id="KW-1185">Reference proteome</keyword>
<gene>
    <name evidence="2" type="ORF">SAMN06265371_106202</name>
</gene>
<dbReference type="AlphaFoldDB" id="A0A238XND6"/>
<reference evidence="2 3" key="1">
    <citation type="submission" date="2017-06" db="EMBL/GenBank/DDBJ databases">
        <authorList>
            <person name="Kim H.J."/>
            <person name="Triplett B.A."/>
        </authorList>
    </citation>
    <scope>NUCLEOTIDE SEQUENCE [LARGE SCALE GENOMIC DNA]</scope>
    <source>
        <strain evidence="2 3">DSM 29150</strain>
    </source>
</reference>
<accession>A0A238XND6</accession>
<feature type="transmembrane region" description="Helical" evidence="1">
    <location>
        <begin position="110"/>
        <end position="132"/>
    </location>
</feature>
<keyword evidence="1" id="KW-0812">Transmembrane</keyword>
<dbReference type="Proteomes" id="UP000198384">
    <property type="component" value="Unassembled WGS sequence"/>
</dbReference>
<dbReference type="RefSeq" id="WP_089381957.1">
    <property type="nucleotide sequence ID" value="NZ_FZNT01000006.1"/>
</dbReference>
<sequence length="233" mass="27015">MKSHKEKIDKLITLERENNLLNHISTSLFNKGETIAEKNLSEYTIWMTNYWVGTFYPIFKINFNEKNEIKNIKTELSLNGKLWTIVLGGLILSFFVFALIIPMIQDFEYLDYTALIILGIYGLLAFGIYWVFKKIYLNETKYLLNDLKIAIGIETKDNIEKIENEKNEWTIKMILFRLFAYPFSIFIILFPIYTILTGGNIVPKVGGAIVLGTLYLITDIKTIIKKKTKANNS</sequence>
<proteinExistence type="predicted"/>